<accession>A0A821TFQ6</accession>
<dbReference type="EMBL" id="CAJOBR010008205">
    <property type="protein sequence ID" value="CAF4875723.1"/>
    <property type="molecule type" value="Genomic_DNA"/>
</dbReference>
<comment type="caution">
    <text evidence="1">The sequence shown here is derived from an EMBL/GenBank/DDBJ whole genome shotgun (WGS) entry which is preliminary data.</text>
</comment>
<dbReference type="Proteomes" id="UP000663848">
    <property type="component" value="Unassembled WGS sequence"/>
</dbReference>
<dbReference type="AlphaFoldDB" id="A0A821TFQ6"/>
<evidence type="ECO:0000313" key="1">
    <source>
        <dbReference type="EMBL" id="CAF4875723.1"/>
    </source>
</evidence>
<protein>
    <submittedName>
        <fullName evidence="1">Uncharacterized protein</fullName>
    </submittedName>
</protein>
<name>A0A821TFQ6_9BILA</name>
<reference evidence="1" key="1">
    <citation type="submission" date="2021-02" db="EMBL/GenBank/DDBJ databases">
        <authorList>
            <person name="Nowell W R."/>
        </authorList>
    </citation>
    <scope>NUCLEOTIDE SEQUENCE</scope>
</reference>
<sequence>KATKVSRYPSALSQPIRTLSVENISINSFDRISMELEQPIRLRSNDSSLDTNSEVQKSNGVTITKLPQKSNTFEYSPS</sequence>
<gene>
    <name evidence="1" type="ORF">QYT958_LOCUS28984</name>
</gene>
<feature type="non-terminal residue" evidence="1">
    <location>
        <position position="1"/>
    </location>
</feature>
<proteinExistence type="predicted"/>
<organism evidence="1 2">
    <name type="scientific">Rotaria socialis</name>
    <dbReference type="NCBI Taxonomy" id="392032"/>
    <lineage>
        <taxon>Eukaryota</taxon>
        <taxon>Metazoa</taxon>
        <taxon>Spiralia</taxon>
        <taxon>Gnathifera</taxon>
        <taxon>Rotifera</taxon>
        <taxon>Eurotatoria</taxon>
        <taxon>Bdelloidea</taxon>
        <taxon>Philodinida</taxon>
        <taxon>Philodinidae</taxon>
        <taxon>Rotaria</taxon>
    </lineage>
</organism>
<evidence type="ECO:0000313" key="2">
    <source>
        <dbReference type="Proteomes" id="UP000663848"/>
    </source>
</evidence>